<evidence type="ECO:0000313" key="2">
    <source>
        <dbReference type="Proteomes" id="UP000700732"/>
    </source>
</evidence>
<protein>
    <submittedName>
        <fullName evidence="1">Uncharacterized protein</fullName>
    </submittedName>
</protein>
<accession>A0ABR6WFG7</accession>
<name>A0ABR6WFG7_9BACT</name>
<dbReference type="EMBL" id="VFIA01000106">
    <property type="protein sequence ID" value="MBC3795276.1"/>
    <property type="molecule type" value="Genomic_DNA"/>
</dbReference>
<gene>
    <name evidence="1" type="ORF">FH603_5811</name>
</gene>
<reference evidence="1 2" key="1">
    <citation type="submission" date="2019-06" db="EMBL/GenBank/DDBJ databases">
        <title>Spirosoma utsteinense sp. nov. isolated from Antarctic ice-free soils.</title>
        <authorList>
            <person name="Tahon G."/>
        </authorList>
    </citation>
    <scope>NUCLEOTIDE SEQUENCE [LARGE SCALE GENOMIC DNA]</scope>
    <source>
        <strain evidence="1 2">LMG 31447</strain>
    </source>
</reference>
<sequence length="745" mass="74976">MLPLMLLANEAWAQVKVGNNSTTLNANAVLEIESTNKGLLLPRLSLTSTTAVAPMSGTITAGMAVYNTNTSITGTTAYPILPGGGTGIYVHDGTGWTGVRTSISAYGQDVSGINNTMTVIGLQGRAVASTAPTTSQVLQWNGTNWAPATLAIPANQTLSLSGQTLTISGGNAVTLPIGSVTTGNGLALTAGVLSFTGNAAITANNGLTATGSTVALGGTLTQNTTINTSGNNLIMNGNIGHSLTVGDQISVTTPASVTADWNSTNAASLVDFRITASSTFPAGTVMMQISKPGLQGAWFGVNKSTASGSIPGNAVVLATGLTASGLVLGRNLNLGAPTSDFYIEPTNGFVGIGLDAATFTPSANLHVSGTVRLQGLPTSATNTTVVTTDVNGNLASTPIATLAPAQTLTASGANLTISRGNTVTLPIAVTTVTTGNGLALAAGVLSFTGNAAITATNGLTATGSTVALGGTLTQSTTIAQGTNTLLLTGANSGTAITPILNLRRTANNASPAALLIDSPTNAPTENYGMLFRNGSAGAFFGYVGNSPGISAVEPGGPAIIAGALKDINFFTSPGPDQGDASNPTDPNNIVRMTIRHTSGNVGIGSNQPSARLHTVGTVRLEGLPVDNTNTTVLSVDASGNVSTSDLNLINNKLNIRSLSASASVIDADNTILVNTTAAGLTLTLPLASASSGRVLTIRKVDESSNAVTFVNGPIRNSTTSTFTTLNYLKTIQIQSDGTQWYVINN</sequence>
<organism evidence="1 2">
    <name type="scientific">Spirosoma utsteinense</name>
    <dbReference type="NCBI Taxonomy" id="2585773"/>
    <lineage>
        <taxon>Bacteria</taxon>
        <taxon>Pseudomonadati</taxon>
        <taxon>Bacteroidota</taxon>
        <taxon>Cytophagia</taxon>
        <taxon>Cytophagales</taxon>
        <taxon>Cytophagaceae</taxon>
        <taxon>Spirosoma</taxon>
    </lineage>
</organism>
<proteinExistence type="predicted"/>
<keyword evidence="2" id="KW-1185">Reference proteome</keyword>
<dbReference type="Proteomes" id="UP000700732">
    <property type="component" value="Unassembled WGS sequence"/>
</dbReference>
<comment type="caution">
    <text evidence="1">The sequence shown here is derived from an EMBL/GenBank/DDBJ whole genome shotgun (WGS) entry which is preliminary data.</text>
</comment>
<dbReference type="RefSeq" id="WP_186750477.1">
    <property type="nucleotide sequence ID" value="NZ_VFIC01000078.1"/>
</dbReference>
<evidence type="ECO:0000313" key="1">
    <source>
        <dbReference type="EMBL" id="MBC3795276.1"/>
    </source>
</evidence>